<sequence>MFTFTKQRSALFIWLLIVSYGVFATPHQHGSHADHAPAQSAAKQDDDPLASMRNQATTIYTCSMHPHVRSENPNDRCPICGMALIPVEQDDDPLPEGDDAVIRLSPRANALLQPELTPVRRQQATASLSLVGQLAADQSQLKTISAWASGRIEQLYLDTTAVDVQAGQPMVEIFNPDLIVIQQELVQAKQLAAAQGSARAGSLPASSTLDAARRRLRLLGVPGEQIEAILQSETLQDTVTISAPVSGRVMEKMVNAGAYVSTGQPLFTVLNLETLWLELEAFEHQLPLIQPGQRIEVELLALPGETLETEVLLLEPVVDASRRTVRVRALLQNPDGRLKPGMLARAQLKSTQDDVLLIPVSAALLTGERALVYVKLDDERPTYAGREVRLGRRFGTYYEVLSGLDEQVLVVSKGAMRLDSELQIRGLSSMMAAAGEGGDPHAHHHGTHAEEPRTEDSTASSRSRQLVTDFQLKADDEQALLQSYRQLYQALTDDDLAGWQQGAADFHRAVAAIHWPEALEAEIQAMQQGKGHSHHVGSLEQARELYYPQVQALLTLAEQGVLAGGWYRAYCPMARGGRGAAWLQPQENVLNPYYGAMMLRCGDVETKFPSREAAPSNEPSSDTSQHLAFSLTDAQQEAVLQAYQSLYQALTDDDLAGWQQGASDFHRAVAAIDWPEQLAAEVQAIQQGKGHSHHVGSLEQARELYYPQVQALLTLAEQGVLAGGWYRAYCPMARGGRGAAWLQPQDRVLNPYYGAMMLRCGDIQQQFAGEGQHAH</sequence>
<dbReference type="EMBL" id="JAUZVY010000001">
    <property type="protein sequence ID" value="MDP4528221.1"/>
    <property type="molecule type" value="Genomic_DNA"/>
</dbReference>
<feature type="chain" id="PRO_5046706157" evidence="4">
    <location>
        <begin position="25"/>
        <end position="775"/>
    </location>
</feature>
<dbReference type="InterPro" id="IPR058792">
    <property type="entry name" value="Beta-barrel_RND_2"/>
</dbReference>
<gene>
    <name evidence="8" type="ORF">Q3O59_04155</name>
</gene>
<feature type="domain" description="CusB-like beta-barrel" evidence="7">
    <location>
        <begin position="274"/>
        <end position="351"/>
    </location>
</feature>
<dbReference type="Pfam" id="PF25954">
    <property type="entry name" value="Beta-barrel_RND_2"/>
    <property type="match status" value="1"/>
</dbReference>
<dbReference type="Gene3D" id="2.40.30.170">
    <property type="match status" value="1"/>
</dbReference>
<dbReference type="PANTHER" id="PTHR30097">
    <property type="entry name" value="CATION EFFLUX SYSTEM PROTEIN CUSB"/>
    <property type="match status" value="1"/>
</dbReference>
<dbReference type="PANTHER" id="PTHR30097:SF4">
    <property type="entry name" value="SLR6042 PROTEIN"/>
    <property type="match status" value="1"/>
</dbReference>
<feature type="domain" description="CusB-like barrel-sandwich hybrid" evidence="6">
    <location>
        <begin position="142"/>
        <end position="269"/>
    </location>
</feature>
<dbReference type="InterPro" id="IPR051909">
    <property type="entry name" value="MFP_Cation_Efflux"/>
</dbReference>
<proteinExistence type="inferred from homology"/>
<organism evidence="8 9">
    <name type="scientific">Alkalimonas delamerensis</name>
    <dbReference type="NCBI Taxonomy" id="265981"/>
    <lineage>
        <taxon>Bacteria</taxon>
        <taxon>Pseudomonadati</taxon>
        <taxon>Pseudomonadota</taxon>
        <taxon>Gammaproteobacteria</taxon>
        <taxon>Alkalimonas</taxon>
    </lineage>
</organism>
<dbReference type="Pfam" id="PF25919">
    <property type="entry name" value="BSH_CusB"/>
    <property type="match status" value="1"/>
</dbReference>
<reference evidence="8 9" key="1">
    <citation type="submission" date="2023-08" db="EMBL/GenBank/DDBJ databases">
        <authorList>
            <person name="Joshi A."/>
            <person name="Thite S."/>
        </authorList>
    </citation>
    <scope>NUCLEOTIDE SEQUENCE [LARGE SCALE GENOMIC DNA]</scope>
    <source>
        <strain evidence="8 9">1E1</strain>
    </source>
</reference>
<evidence type="ECO:0000313" key="8">
    <source>
        <dbReference type="EMBL" id="MDP4528221.1"/>
    </source>
</evidence>
<dbReference type="NCBIfam" id="TIGR01730">
    <property type="entry name" value="RND_mfp"/>
    <property type="match status" value="1"/>
</dbReference>
<evidence type="ECO:0000256" key="3">
    <source>
        <dbReference type="SAM" id="MobiDB-lite"/>
    </source>
</evidence>
<feature type="domain" description="Heavy metal binding" evidence="5">
    <location>
        <begin position="60"/>
        <end position="87"/>
    </location>
</feature>
<keyword evidence="4" id="KW-0732">Signal</keyword>
<feature type="region of interest" description="Disordered" evidence="3">
    <location>
        <begin position="28"/>
        <end position="48"/>
    </location>
</feature>
<feature type="signal peptide" evidence="4">
    <location>
        <begin position="1"/>
        <end position="24"/>
    </location>
</feature>
<dbReference type="Pfam" id="PF19335">
    <property type="entry name" value="HMBD"/>
    <property type="match status" value="1"/>
</dbReference>
<evidence type="ECO:0000313" key="9">
    <source>
        <dbReference type="Proteomes" id="UP001236258"/>
    </source>
</evidence>
<name>A0ABT9GNI6_9GAMM</name>
<comment type="caution">
    <text evidence="8">The sequence shown here is derived from an EMBL/GenBank/DDBJ whole genome shotgun (WGS) entry which is preliminary data.</text>
</comment>
<keyword evidence="2" id="KW-0813">Transport</keyword>
<dbReference type="SUPFAM" id="SSF111369">
    <property type="entry name" value="HlyD-like secretion proteins"/>
    <property type="match status" value="1"/>
</dbReference>
<accession>A0ABT9GNI6</accession>
<evidence type="ECO:0000256" key="2">
    <source>
        <dbReference type="ARBA" id="ARBA00022448"/>
    </source>
</evidence>
<evidence type="ECO:0000259" key="6">
    <source>
        <dbReference type="Pfam" id="PF25919"/>
    </source>
</evidence>
<keyword evidence="9" id="KW-1185">Reference proteome</keyword>
<dbReference type="RefSeq" id="WP_305944366.1">
    <property type="nucleotide sequence ID" value="NZ_JAUZVY010000001.1"/>
</dbReference>
<evidence type="ECO:0000259" key="7">
    <source>
        <dbReference type="Pfam" id="PF25954"/>
    </source>
</evidence>
<feature type="region of interest" description="Disordered" evidence="3">
    <location>
        <begin position="432"/>
        <end position="464"/>
    </location>
</feature>
<comment type="similarity">
    <text evidence="1">Belongs to the membrane fusion protein (MFP) (TC 8.A.1) family.</text>
</comment>
<protein>
    <submittedName>
        <fullName evidence="8">Efflux RND transporter periplasmic adaptor subunit</fullName>
    </submittedName>
</protein>
<dbReference type="InterPro" id="IPR058790">
    <property type="entry name" value="BSH_CusB"/>
</dbReference>
<evidence type="ECO:0000256" key="4">
    <source>
        <dbReference type="SAM" id="SignalP"/>
    </source>
</evidence>
<feature type="compositionally biased region" description="Basic and acidic residues" evidence="3">
    <location>
        <begin position="447"/>
        <end position="456"/>
    </location>
</feature>
<evidence type="ECO:0000256" key="1">
    <source>
        <dbReference type="ARBA" id="ARBA00009477"/>
    </source>
</evidence>
<evidence type="ECO:0000259" key="5">
    <source>
        <dbReference type="Pfam" id="PF19335"/>
    </source>
</evidence>
<dbReference type="InterPro" id="IPR045800">
    <property type="entry name" value="HMBD"/>
</dbReference>
<dbReference type="InterPro" id="IPR006143">
    <property type="entry name" value="RND_pump_MFP"/>
</dbReference>
<dbReference type="Proteomes" id="UP001236258">
    <property type="component" value="Unassembled WGS sequence"/>
</dbReference>
<dbReference type="Gene3D" id="2.40.420.20">
    <property type="match status" value="1"/>
</dbReference>